<feature type="compositionally biased region" description="Acidic residues" evidence="7">
    <location>
        <begin position="460"/>
        <end position="470"/>
    </location>
</feature>
<feature type="transmembrane region" description="Helical" evidence="8">
    <location>
        <begin position="178"/>
        <end position="198"/>
    </location>
</feature>
<evidence type="ECO:0000256" key="2">
    <source>
        <dbReference type="ARBA" id="ARBA00022448"/>
    </source>
</evidence>
<evidence type="ECO:0000256" key="4">
    <source>
        <dbReference type="ARBA" id="ARBA00022989"/>
    </source>
</evidence>
<evidence type="ECO:0000256" key="8">
    <source>
        <dbReference type="SAM" id="Phobius"/>
    </source>
</evidence>
<evidence type="ECO:0000256" key="6">
    <source>
        <dbReference type="ARBA" id="ARBA00024338"/>
    </source>
</evidence>
<feature type="transmembrane region" description="Helical" evidence="8">
    <location>
        <begin position="95"/>
        <end position="115"/>
    </location>
</feature>
<feature type="transmembrane region" description="Helical" evidence="8">
    <location>
        <begin position="288"/>
        <end position="310"/>
    </location>
</feature>
<feature type="transmembrane region" description="Helical" evidence="8">
    <location>
        <begin position="411"/>
        <end position="429"/>
    </location>
</feature>
<proteinExistence type="inferred from homology"/>
<comment type="similarity">
    <text evidence="6">Belongs to the major facilitator superfamily. Spinster (TC 2.A.1.49) family.</text>
</comment>
<dbReference type="InterPro" id="IPR044770">
    <property type="entry name" value="MFS_spinster-like"/>
</dbReference>
<dbReference type="InterPro" id="IPR020846">
    <property type="entry name" value="MFS_dom"/>
</dbReference>
<evidence type="ECO:0000313" key="11">
    <source>
        <dbReference type="Proteomes" id="UP001314263"/>
    </source>
</evidence>
<dbReference type="GO" id="GO:0022857">
    <property type="term" value="F:transmembrane transporter activity"/>
    <property type="evidence" value="ECO:0007669"/>
    <property type="project" value="InterPro"/>
</dbReference>
<feature type="transmembrane region" description="Helical" evidence="8">
    <location>
        <begin position="150"/>
        <end position="172"/>
    </location>
</feature>
<dbReference type="PROSITE" id="PS50850">
    <property type="entry name" value="MFS"/>
    <property type="match status" value="1"/>
</dbReference>
<dbReference type="InterPro" id="IPR011701">
    <property type="entry name" value="MFS"/>
</dbReference>
<gene>
    <name evidence="10" type="ORF">CVIRNUC_010905</name>
</gene>
<feature type="domain" description="Major facilitator superfamily (MFS) profile" evidence="9">
    <location>
        <begin position="24"/>
        <end position="438"/>
    </location>
</feature>
<reference evidence="10 11" key="1">
    <citation type="submission" date="2023-10" db="EMBL/GenBank/DDBJ databases">
        <authorList>
            <person name="Maclean D."/>
            <person name="Macfadyen A."/>
        </authorList>
    </citation>
    <scope>NUCLEOTIDE SEQUENCE [LARGE SCALE GENOMIC DNA]</scope>
</reference>
<evidence type="ECO:0000256" key="3">
    <source>
        <dbReference type="ARBA" id="ARBA00022692"/>
    </source>
</evidence>
<dbReference type="EMBL" id="CAUYUE010000017">
    <property type="protein sequence ID" value="CAK0787683.1"/>
    <property type="molecule type" value="Genomic_DNA"/>
</dbReference>
<dbReference type="PANTHER" id="PTHR23505">
    <property type="entry name" value="SPINSTER"/>
    <property type="match status" value="1"/>
</dbReference>
<name>A0AAV1IK23_9CHLO</name>
<evidence type="ECO:0000256" key="7">
    <source>
        <dbReference type="SAM" id="MobiDB-lite"/>
    </source>
</evidence>
<evidence type="ECO:0000259" key="9">
    <source>
        <dbReference type="PROSITE" id="PS50850"/>
    </source>
</evidence>
<keyword evidence="3 8" id="KW-0812">Transmembrane</keyword>
<sequence length="470" mass="50273">MNSEREPLSGVVSNQPAWYTPRRLLALFCWLTFLIYLDQGVVASNGVNRPIQAEFQLGNVEDGLLPSAFLAGLLIASIAYSELTTRYNAFRMTGFGFAVWVIGSVGCAMAPSFWVLILCRVVMGAGEASIITLSNPFIDDVAPPAQKTLWFGILNLFTTIGIAAGYIFGGVIGPPLGWRAAFLLQAALGVPVVLWLFFAKPVSLKTMHGAEESAVSSLAGSDAVPLADRGWLGSLRRDVLVLLQHPVFVLNLIAYCPIQGAFGAYTFWGPKAGYELFDLPQEFIDLTFGVVTIATSIVATLLGGLFIDMVGSSVKNAMAFCGWTALAGLLVIEAGFLFAQSFFVLMLLFAIGELALFAGQAPCSAVQIWTVPTRLRPLAAGMGTVTSHLFGDVPTPPLVGWVQGLVNDWRVSMELLTATLAISVVLYLAGGFMKGRDYRPEDERGLSAPQRKSAAAASDNGEDGIEDALI</sequence>
<dbReference type="SUPFAM" id="SSF103473">
    <property type="entry name" value="MFS general substrate transporter"/>
    <property type="match status" value="1"/>
</dbReference>
<keyword evidence="2" id="KW-0813">Transport</keyword>
<keyword evidence="11" id="KW-1185">Reference proteome</keyword>
<feature type="region of interest" description="Disordered" evidence="7">
    <location>
        <begin position="440"/>
        <end position="470"/>
    </location>
</feature>
<organism evidence="10 11">
    <name type="scientific">Coccomyxa viridis</name>
    <dbReference type="NCBI Taxonomy" id="1274662"/>
    <lineage>
        <taxon>Eukaryota</taxon>
        <taxon>Viridiplantae</taxon>
        <taxon>Chlorophyta</taxon>
        <taxon>core chlorophytes</taxon>
        <taxon>Trebouxiophyceae</taxon>
        <taxon>Trebouxiophyceae incertae sedis</taxon>
        <taxon>Coccomyxaceae</taxon>
        <taxon>Coccomyxa</taxon>
    </lineage>
</organism>
<accession>A0AAV1IK23</accession>
<dbReference type="Proteomes" id="UP001314263">
    <property type="component" value="Unassembled WGS sequence"/>
</dbReference>
<evidence type="ECO:0000313" key="10">
    <source>
        <dbReference type="EMBL" id="CAK0787683.1"/>
    </source>
</evidence>
<comment type="subcellular location">
    <subcellularLocation>
        <location evidence="1">Membrane</location>
        <topology evidence="1">Multi-pass membrane protein</topology>
    </subcellularLocation>
</comment>
<dbReference type="Gene3D" id="1.20.1250.20">
    <property type="entry name" value="MFS general substrate transporter like domains"/>
    <property type="match status" value="1"/>
</dbReference>
<comment type="caution">
    <text evidence="10">The sequence shown here is derived from an EMBL/GenBank/DDBJ whole genome shotgun (WGS) entry which is preliminary data.</text>
</comment>
<protein>
    <recommendedName>
        <fullName evidence="9">Major facilitator superfamily (MFS) profile domain-containing protein</fullName>
    </recommendedName>
</protein>
<dbReference type="Pfam" id="PF07690">
    <property type="entry name" value="MFS_1"/>
    <property type="match status" value="1"/>
</dbReference>
<keyword evidence="4 8" id="KW-1133">Transmembrane helix</keyword>
<feature type="transmembrane region" description="Helical" evidence="8">
    <location>
        <begin position="24"/>
        <end position="43"/>
    </location>
</feature>
<dbReference type="InterPro" id="IPR036259">
    <property type="entry name" value="MFS_trans_sf"/>
</dbReference>
<dbReference type="PANTHER" id="PTHR23505:SF79">
    <property type="entry name" value="PROTEIN SPINSTER"/>
    <property type="match status" value="1"/>
</dbReference>
<evidence type="ECO:0000256" key="5">
    <source>
        <dbReference type="ARBA" id="ARBA00023136"/>
    </source>
</evidence>
<keyword evidence="5 8" id="KW-0472">Membrane</keyword>
<dbReference type="GO" id="GO:0016020">
    <property type="term" value="C:membrane"/>
    <property type="evidence" value="ECO:0007669"/>
    <property type="project" value="UniProtKB-SubCell"/>
</dbReference>
<feature type="transmembrane region" description="Helical" evidence="8">
    <location>
        <begin position="247"/>
        <end position="268"/>
    </location>
</feature>
<evidence type="ECO:0000256" key="1">
    <source>
        <dbReference type="ARBA" id="ARBA00004141"/>
    </source>
</evidence>
<feature type="transmembrane region" description="Helical" evidence="8">
    <location>
        <begin position="63"/>
        <end position="83"/>
    </location>
</feature>
<dbReference type="AlphaFoldDB" id="A0AAV1IK23"/>